<dbReference type="Proteomes" id="UP000244803">
    <property type="component" value="Chromosome 3"/>
</dbReference>
<reference evidence="2" key="1">
    <citation type="submission" date="2022-07" db="EMBL/GenBank/DDBJ databases">
        <title>Evaluation of T. orientalis genome assembly methods using nanopore sequencing and analysis of variation between genomes.</title>
        <authorList>
            <person name="Yam J."/>
            <person name="Micallef M.L."/>
            <person name="Liu M."/>
            <person name="Djordjevic S.P."/>
            <person name="Bogema D.R."/>
            <person name="Jenkins C."/>
        </authorList>
    </citation>
    <scope>NUCLEOTIDE SEQUENCE</scope>
    <source>
        <strain evidence="2">Fish Creek</strain>
    </source>
</reference>
<evidence type="ECO:0000313" key="2">
    <source>
        <dbReference type="EMBL" id="UKJ89174.1"/>
    </source>
</evidence>
<feature type="region of interest" description="Disordered" evidence="1">
    <location>
        <begin position="69"/>
        <end position="100"/>
    </location>
</feature>
<proteinExistence type="predicted"/>
<feature type="compositionally biased region" description="Polar residues" evidence="1">
    <location>
        <begin position="69"/>
        <end position="78"/>
    </location>
</feature>
<dbReference type="AlphaFoldDB" id="A0A976M660"/>
<organism evidence="2 3">
    <name type="scientific">Theileria orientalis</name>
    <dbReference type="NCBI Taxonomy" id="68886"/>
    <lineage>
        <taxon>Eukaryota</taxon>
        <taxon>Sar</taxon>
        <taxon>Alveolata</taxon>
        <taxon>Apicomplexa</taxon>
        <taxon>Aconoidasida</taxon>
        <taxon>Piroplasmida</taxon>
        <taxon>Theileriidae</taxon>
        <taxon>Theileria</taxon>
    </lineage>
</organism>
<gene>
    <name evidence="2" type="ORF">MACJ_002422</name>
</gene>
<accession>A0A976M660</accession>
<dbReference type="EMBL" id="CP056066">
    <property type="protein sequence ID" value="UKJ89174.1"/>
    <property type="molecule type" value="Genomic_DNA"/>
</dbReference>
<name>A0A976M660_THEOR</name>
<protein>
    <submittedName>
        <fullName evidence="2">Uncharacterized protein</fullName>
    </submittedName>
</protein>
<sequence>MGDINSSAEVELLSSMEIMEDSVDMSVVKNELKRIKDFKRRDNSDVLNVLEDCITDSAVSINELNEYSNNSSRTSIKNDNNDINRPVKDSVGDNVKSSDTVNSKSGVAKAYDPKILTIKVNGDLNICFSDNKLNIIIRSQSFPNDIKLKVALFLMLILILVR</sequence>
<feature type="compositionally biased region" description="Basic and acidic residues" evidence="1">
    <location>
        <begin position="79"/>
        <end position="91"/>
    </location>
</feature>
<dbReference type="OrthoDB" id="10427431at2759"/>
<evidence type="ECO:0000256" key="1">
    <source>
        <dbReference type="SAM" id="MobiDB-lite"/>
    </source>
</evidence>
<evidence type="ECO:0000313" key="3">
    <source>
        <dbReference type="Proteomes" id="UP000244803"/>
    </source>
</evidence>